<dbReference type="InterPro" id="IPR001810">
    <property type="entry name" value="F-box_dom"/>
</dbReference>
<dbReference type="Proteomes" id="UP001296104">
    <property type="component" value="Unassembled WGS sequence"/>
</dbReference>
<organism evidence="2 3">
    <name type="scientific">Lecanosticta acicola</name>
    <dbReference type="NCBI Taxonomy" id="111012"/>
    <lineage>
        <taxon>Eukaryota</taxon>
        <taxon>Fungi</taxon>
        <taxon>Dikarya</taxon>
        <taxon>Ascomycota</taxon>
        <taxon>Pezizomycotina</taxon>
        <taxon>Dothideomycetes</taxon>
        <taxon>Dothideomycetidae</taxon>
        <taxon>Mycosphaerellales</taxon>
        <taxon>Mycosphaerellaceae</taxon>
        <taxon>Lecanosticta</taxon>
    </lineage>
</organism>
<dbReference type="EMBL" id="CAVMBE010000013">
    <property type="protein sequence ID" value="CAK3927571.1"/>
    <property type="molecule type" value="Genomic_DNA"/>
</dbReference>
<dbReference type="SUPFAM" id="SSF81383">
    <property type="entry name" value="F-box domain"/>
    <property type="match status" value="1"/>
</dbReference>
<dbReference type="InterPro" id="IPR036047">
    <property type="entry name" value="F-box-like_dom_sf"/>
</dbReference>
<keyword evidence="3" id="KW-1185">Reference proteome</keyword>
<dbReference type="Pfam" id="PF00646">
    <property type="entry name" value="F-box"/>
    <property type="match status" value="1"/>
</dbReference>
<evidence type="ECO:0000313" key="2">
    <source>
        <dbReference type="EMBL" id="CAK3927571.1"/>
    </source>
</evidence>
<accession>A0AAI8YVM3</accession>
<gene>
    <name evidence="2" type="ORF">LECACI_7A002878</name>
</gene>
<protein>
    <recommendedName>
        <fullName evidence="1">F-box domain-containing protein</fullName>
    </recommendedName>
</protein>
<comment type="caution">
    <text evidence="2">The sequence shown here is derived from an EMBL/GenBank/DDBJ whole genome shotgun (WGS) entry which is preliminary data.</text>
</comment>
<sequence>MATAVVAEAPTAASTEQSTAAALQEPVASAMVETVPEVVTSTEAPLQRTICPPKNPMACLLELSNELLHCIFVEIEPADLSAISRSCRALHSYIRGNRLLHKDLYVRRYDEPPAKSRDANDKDKQRSDGDLLSRLDWEDALHRLVKMEKILDTDDRAVKRDNIKFVADEIIGMMGNAHIDGDESLNIQLLRAKFTPALAENMDTFLCSSSLFARAGNEMQLPADTEELQQLSAKLHCFFGVPIDEVPKRTLRSFLSSRHANLGLELSPSACTRSQSRNLTTHPFARSKVYDLREYTDDTLWGPFMHDGSGRVDWEKVEAIMIVLGYNLNKFYRRSEGRFPQIWKDEWTGATPNSYKSVPCPGPTREMERDEEMFKIRELALSLDAQDPYGVTGSWMRVVCFLDYNDLYAFNFSDRIPDDQLREPIDIEEAIRLIRIKLQVTRIEPPGSGDEDEDDDGMDWSNFQGERLPVVHFRGTSRSLHASWDPNANSRIRGSVRQTPEGEIRWTSFSIFHGEERWRSEGVQVGGIKSARGILGNWFDKDYDLHGPAGPTAFWKETDELDEEKSSSMPVAFF</sequence>
<proteinExistence type="predicted"/>
<name>A0AAI8YVM3_9PEZI</name>
<evidence type="ECO:0000313" key="3">
    <source>
        <dbReference type="Proteomes" id="UP001296104"/>
    </source>
</evidence>
<dbReference type="AlphaFoldDB" id="A0AAI8YVM3"/>
<evidence type="ECO:0000259" key="1">
    <source>
        <dbReference type="Pfam" id="PF00646"/>
    </source>
</evidence>
<feature type="domain" description="F-box" evidence="1">
    <location>
        <begin position="60"/>
        <end position="101"/>
    </location>
</feature>
<reference evidence="2" key="1">
    <citation type="submission" date="2023-11" db="EMBL/GenBank/DDBJ databases">
        <authorList>
            <person name="Alioto T."/>
            <person name="Alioto T."/>
            <person name="Gomez Garrido J."/>
        </authorList>
    </citation>
    <scope>NUCLEOTIDE SEQUENCE</scope>
</reference>